<dbReference type="RefSeq" id="WP_198916829.1">
    <property type="nucleotide sequence ID" value="NZ_JAEKPD010000013.1"/>
</dbReference>
<dbReference type="Pfam" id="PF07811">
    <property type="entry name" value="TadE"/>
    <property type="match status" value="1"/>
</dbReference>
<name>A0A934MHV4_9RHOB</name>
<gene>
    <name evidence="3" type="ORF">ILP92_12930</name>
</gene>
<dbReference type="EMBL" id="JAEKPD010000013">
    <property type="protein sequence ID" value="MBJ3763654.1"/>
    <property type="molecule type" value="Genomic_DNA"/>
</dbReference>
<dbReference type="InterPro" id="IPR012495">
    <property type="entry name" value="TadE-like_dom"/>
</dbReference>
<accession>A0A934MHV4</accession>
<reference evidence="3" key="1">
    <citation type="submission" date="2020-12" db="EMBL/GenBank/DDBJ databases">
        <title>Bacterial taxonomy.</title>
        <authorList>
            <person name="Pan X."/>
        </authorList>
    </citation>
    <scope>NUCLEOTIDE SEQUENCE</scope>
    <source>
        <strain evidence="3">KCTC 52957</strain>
    </source>
</reference>
<proteinExistence type="predicted"/>
<protein>
    <submittedName>
        <fullName evidence="3">Pilus assembly protein</fullName>
    </submittedName>
</protein>
<keyword evidence="4" id="KW-1185">Reference proteome</keyword>
<feature type="domain" description="TadE-like" evidence="2">
    <location>
        <begin position="17"/>
        <end position="59"/>
    </location>
</feature>
<dbReference type="Proteomes" id="UP000642488">
    <property type="component" value="Unassembled WGS sequence"/>
</dbReference>
<organism evidence="3 4">
    <name type="scientific">Palleronia pontilimi</name>
    <dbReference type="NCBI Taxonomy" id="1964209"/>
    <lineage>
        <taxon>Bacteria</taxon>
        <taxon>Pseudomonadati</taxon>
        <taxon>Pseudomonadota</taxon>
        <taxon>Alphaproteobacteria</taxon>
        <taxon>Rhodobacterales</taxon>
        <taxon>Roseobacteraceae</taxon>
        <taxon>Palleronia</taxon>
    </lineage>
</organism>
<evidence type="ECO:0000313" key="4">
    <source>
        <dbReference type="Proteomes" id="UP000642488"/>
    </source>
</evidence>
<sequence length="211" mass="22664">MVIVAHGVRSFWIDRRGISMTEALLVMPLLILTLAAAIEVSVVLFQWNQTVKALQVGARNAVVSDPLVDISALATYPTGSSTGSPISIGTAVPISCQGATCIAARLDRLYYGGDRRCLDATTAIVGICDIAAFIPRDKIKITYTRSDLGYVNRPGGPIVSVSLEVRDLFFDFFILDDIMKFFTPLGLPGGIAVPPHRVSVTSEDLCSKDTC</sequence>
<dbReference type="AlphaFoldDB" id="A0A934MHV4"/>
<keyword evidence="1" id="KW-1133">Transmembrane helix</keyword>
<evidence type="ECO:0000256" key="1">
    <source>
        <dbReference type="SAM" id="Phobius"/>
    </source>
</evidence>
<keyword evidence="1" id="KW-0812">Transmembrane</keyword>
<evidence type="ECO:0000259" key="2">
    <source>
        <dbReference type="Pfam" id="PF07811"/>
    </source>
</evidence>
<keyword evidence="1" id="KW-0472">Membrane</keyword>
<comment type="caution">
    <text evidence="3">The sequence shown here is derived from an EMBL/GenBank/DDBJ whole genome shotgun (WGS) entry which is preliminary data.</text>
</comment>
<evidence type="ECO:0000313" key="3">
    <source>
        <dbReference type="EMBL" id="MBJ3763654.1"/>
    </source>
</evidence>
<feature type="transmembrane region" description="Helical" evidence="1">
    <location>
        <begin position="23"/>
        <end position="47"/>
    </location>
</feature>